<feature type="domain" description="Stress-response A/B barrel" evidence="1">
    <location>
        <begin position="109"/>
        <end position="204"/>
    </location>
</feature>
<accession>A0AAW6RB89</accession>
<dbReference type="Gene3D" id="3.30.70.100">
    <property type="match status" value="1"/>
</dbReference>
<gene>
    <name evidence="2" type="ORF">QBL07_10320</name>
</gene>
<proteinExistence type="predicted"/>
<dbReference type="AlphaFoldDB" id="A0AAW6RB89"/>
<dbReference type="EMBL" id="JARUXG010000004">
    <property type="protein sequence ID" value="MDG6781227.1"/>
    <property type="molecule type" value="Genomic_DNA"/>
</dbReference>
<sequence>MYKVTALLHLADPRDHPETAVIVKRFRGVAESSRAQRILIEPTLPGVRNGGDLIVHLQFATAADWEDTRAALDAAVEDSAVRHVDAVEYIAADRPGTFGRRDDGPSPTVYRTLLLRVDETAPAVEVDRFESATLAMPDHMSGIRAWQLSPVIRARGASTWTHVWEQEFVDVDALTGQYMMHPVHWGLVDRWFDPECPDRIISDRVCHSYCRLPAPVI</sequence>
<protein>
    <submittedName>
        <fullName evidence="2">Dabb family protein</fullName>
    </submittedName>
</protein>
<reference evidence="2" key="1">
    <citation type="submission" date="2023-04" db="EMBL/GenBank/DDBJ databases">
        <title>Characterization and analysis of the complete genome of Gordonia rubripertincta 112, the degrader of aromatic and aliphatic compounds.</title>
        <authorList>
            <person name="Frantsuzova E."/>
            <person name="Bogun A."/>
            <person name="Delegan Y."/>
        </authorList>
    </citation>
    <scope>NUCLEOTIDE SEQUENCE</scope>
    <source>
        <strain evidence="2">112</strain>
    </source>
</reference>
<dbReference type="PROSITE" id="PS51502">
    <property type="entry name" value="S_R_A_B_BARREL"/>
    <property type="match status" value="1"/>
</dbReference>
<comment type="caution">
    <text evidence="2">The sequence shown here is derived from an EMBL/GenBank/DDBJ whole genome shotgun (WGS) entry which is preliminary data.</text>
</comment>
<dbReference type="SMART" id="SM00886">
    <property type="entry name" value="Dabb"/>
    <property type="match status" value="1"/>
</dbReference>
<dbReference type="Pfam" id="PF07876">
    <property type="entry name" value="Dabb"/>
    <property type="match status" value="1"/>
</dbReference>
<organism evidence="2">
    <name type="scientific">Gordonia rubripertincta</name>
    <name type="common">Rhodococcus corallinus</name>
    <dbReference type="NCBI Taxonomy" id="36822"/>
    <lineage>
        <taxon>Bacteria</taxon>
        <taxon>Bacillati</taxon>
        <taxon>Actinomycetota</taxon>
        <taxon>Actinomycetes</taxon>
        <taxon>Mycobacteriales</taxon>
        <taxon>Gordoniaceae</taxon>
        <taxon>Gordonia</taxon>
    </lineage>
</organism>
<dbReference type="SUPFAM" id="SSF54909">
    <property type="entry name" value="Dimeric alpha+beta barrel"/>
    <property type="match status" value="1"/>
</dbReference>
<dbReference type="InterPro" id="IPR011008">
    <property type="entry name" value="Dimeric_a/b-barrel"/>
</dbReference>
<name>A0AAW6RB89_GORRU</name>
<dbReference type="RefSeq" id="WP_005194350.1">
    <property type="nucleotide sequence ID" value="NZ_CP136136.1"/>
</dbReference>
<evidence type="ECO:0000313" key="2">
    <source>
        <dbReference type="EMBL" id="MDG6781227.1"/>
    </source>
</evidence>
<dbReference type="InterPro" id="IPR013097">
    <property type="entry name" value="Dabb"/>
</dbReference>
<evidence type="ECO:0000259" key="1">
    <source>
        <dbReference type="PROSITE" id="PS51502"/>
    </source>
</evidence>